<gene>
    <name evidence="2" type="ORF">KC01_LOCUS4739</name>
</gene>
<accession>A0AAV2J8C0</accession>
<evidence type="ECO:0000256" key="1">
    <source>
        <dbReference type="SAM" id="MobiDB-lite"/>
    </source>
</evidence>
<feature type="region of interest" description="Disordered" evidence="1">
    <location>
        <begin position="26"/>
        <end position="76"/>
    </location>
</feature>
<feature type="compositionally biased region" description="Polar residues" evidence="1">
    <location>
        <begin position="48"/>
        <end position="59"/>
    </location>
</feature>
<evidence type="ECO:0000313" key="2">
    <source>
        <dbReference type="EMBL" id="CAL1572726.1"/>
    </source>
</evidence>
<protein>
    <submittedName>
        <fullName evidence="2">Uncharacterized protein</fullName>
    </submittedName>
</protein>
<dbReference type="EMBL" id="OZ035833">
    <property type="protein sequence ID" value="CAL1572726.1"/>
    <property type="molecule type" value="Genomic_DNA"/>
</dbReference>
<evidence type="ECO:0000313" key="3">
    <source>
        <dbReference type="Proteomes" id="UP001497482"/>
    </source>
</evidence>
<dbReference type="Proteomes" id="UP001497482">
    <property type="component" value="Chromosome 11"/>
</dbReference>
<reference evidence="2 3" key="1">
    <citation type="submission" date="2024-04" db="EMBL/GenBank/DDBJ databases">
        <authorList>
            <person name="Waldvogel A.-M."/>
            <person name="Schoenle A."/>
        </authorList>
    </citation>
    <scope>NUCLEOTIDE SEQUENCE [LARGE SCALE GENOMIC DNA]</scope>
</reference>
<name>A0AAV2J8C0_KNICA</name>
<organism evidence="2 3">
    <name type="scientific">Knipowitschia caucasica</name>
    <name type="common">Caucasian dwarf goby</name>
    <name type="synonym">Pomatoschistus caucasicus</name>
    <dbReference type="NCBI Taxonomy" id="637954"/>
    <lineage>
        <taxon>Eukaryota</taxon>
        <taxon>Metazoa</taxon>
        <taxon>Chordata</taxon>
        <taxon>Craniata</taxon>
        <taxon>Vertebrata</taxon>
        <taxon>Euteleostomi</taxon>
        <taxon>Actinopterygii</taxon>
        <taxon>Neopterygii</taxon>
        <taxon>Teleostei</taxon>
        <taxon>Neoteleostei</taxon>
        <taxon>Acanthomorphata</taxon>
        <taxon>Gobiaria</taxon>
        <taxon>Gobiiformes</taxon>
        <taxon>Gobioidei</taxon>
        <taxon>Gobiidae</taxon>
        <taxon>Gobiinae</taxon>
        <taxon>Knipowitschia</taxon>
    </lineage>
</organism>
<proteinExistence type="predicted"/>
<keyword evidence="3" id="KW-1185">Reference proteome</keyword>
<dbReference type="AlphaFoldDB" id="A0AAV2J8C0"/>
<sequence>MNEAIGQRPSVRPLSLYSTGPSCAVLDLSKSTDGEATASASAGGPHSSEGSTAESSPEMSLQMPGRKRRSDGNAAEAVKEWCTNLEKRHEEDDARDAAWLNHSQQQMDKMLDLVGRLVDHLTK</sequence>